<protein>
    <submittedName>
        <fullName evidence="1">Uncharacterized protein</fullName>
    </submittedName>
</protein>
<dbReference type="AlphaFoldDB" id="A0A507DIT7"/>
<organism evidence="1 2">
    <name type="scientific">Synchytrium endobioticum</name>
    <dbReference type="NCBI Taxonomy" id="286115"/>
    <lineage>
        <taxon>Eukaryota</taxon>
        <taxon>Fungi</taxon>
        <taxon>Fungi incertae sedis</taxon>
        <taxon>Chytridiomycota</taxon>
        <taxon>Chytridiomycota incertae sedis</taxon>
        <taxon>Chytridiomycetes</taxon>
        <taxon>Synchytriales</taxon>
        <taxon>Synchytriaceae</taxon>
        <taxon>Synchytrium</taxon>
    </lineage>
</organism>
<name>A0A507DIT7_9FUNG</name>
<dbReference type="Proteomes" id="UP000317494">
    <property type="component" value="Unassembled WGS sequence"/>
</dbReference>
<gene>
    <name evidence="1" type="ORF">SeMB42_g01887</name>
</gene>
<accession>A0A507DIT7</accession>
<evidence type="ECO:0000313" key="1">
    <source>
        <dbReference type="EMBL" id="TPX51524.1"/>
    </source>
</evidence>
<dbReference type="VEuPathDB" id="FungiDB:SeMB42_g01887"/>
<evidence type="ECO:0000313" key="2">
    <source>
        <dbReference type="Proteomes" id="UP000317494"/>
    </source>
</evidence>
<proteinExistence type="predicted"/>
<comment type="caution">
    <text evidence="1">The sequence shown here is derived from an EMBL/GenBank/DDBJ whole genome shotgun (WGS) entry which is preliminary data.</text>
</comment>
<reference evidence="1 2" key="1">
    <citation type="journal article" date="2019" name="Sci. Rep.">
        <title>Comparative genomics of chytrid fungi reveal insights into the obligate biotrophic and pathogenic lifestyle of Synchytrium endobioticum.</title>
        <authorList>
            <person name="van de Vossenberg B.T.L.H."/>
            <person name="Warris S."/>
            <person name="Nguyen H.D.T."/>
            <person name="van Gent-Pelzer M.P.E."/>
            <person name="Joly D.L."/>
            <person name="van de Geest H.C."/>
            <person name="Bonants P.J.M."/>
            <person name="Smith D.S."/>
            <person name="Levesque C.A."/>
            <person name="van der Lee T.A.J."/>
        </authorList>
    </citation>
    <scope>NUCLEOTIDE SEQUENCE [LARGE SCALE GENOMIC DNA]</scope>
    <source>
        <strain evidence="1 2">MB42</strain>
    </source>
</reference>
<keyword evidence="2" id="KW-1185">Reference proteome</keyword>
<dbReference type="EMBL" id="QEAN01000053">
    <property type="protein sequence ID" value="TPX51524.1"/>
    <property type="molecule type" value="Genomic_DNA"/>
</dbReference>
<sequence length="75" mass="8572">MDQRDPSTCVNKKSGQWSTGSITLSKLWDTRWIRRDSLLAGALCVDRVRNSLLPTLSNPTRKEKRKIGIKQECIN</sequence>